<evidence type="ECO:0000313" key="10">
    <source>
        <dbReference type="Proteomes" id="UP000677234"/>
    </source>
</evidence>
<name>A0A7T5EM36_9BACL</name>
<dbReference type="Proteomes" id="UP000677234">
    <property type="component" value="Chromosome"/>
</dbReference>
<keyword evidence="10" id="KW-1185">Reference proteome</keyword>
<evidence type="ECO:0000256" key="1">
    <source>
        <dbReference type="ARBA" id="ARBA00008059"/>
    </source>
</evidence>
<proteinExistence type="inferred from homology"/>
<dbReference type="KEGG" id="bcop:JD108_14965"/>
<gene>
    <name evidence="6" type="primary">istB</name>
    <name evidence="6" type="ORF">JD108_03680</name>
    <name evidence="5" type="ORF">JD108_14965</name>
    <name evidence="8" type="ORF">KDJ56_03685</name>
    <name evidence="7" type="ORF">KDJ56_14910</name>
</gene>
<reference evidence="7" key="2">
    <citation type="submission" date="2021-04" db="EMBL/GenBank/DDBJ databases">
        <title>Brevibacillus composti FJAT-54423, complete genome.</title>
        <authorList>
            <person name="Tang R."/>
        </authorList>
    </citation>
    <scope>NUCLEOTIDE SEQUENCE</scope>
    <source>
        <strain evidence="7">FJAT-54424</strain>
    </source>
</reference>
<dbReference type="Proteomes" id="UP000595847">
    <property type="component" value="Chromosome"/>
</dbReference>
<keyword evidence="3" id="KW-0067">ATP-binding</keyword>
<reference evidence="6 9" key="1">
    <citation type="submission" date="2020-12" db="EMBL/GenBank/DDBJ databases">
        <title>strain FJAT-54423T represents a novel species of the genus Brevibacillus.</title>
        <authorList>
            <person name="Tang R."/>
        </authorList>
    </citation>
    <scope>NUCLEOTIDE SEQUENCE [LARGE SCALE GENOMIC DNA]</scope>
    <source>
        <strain evidence="6 9">FJAT-54423</strain>
    </source>
</reference>
<dbReference type="SMART" id="SM00382">
    <property type="entry name" value="AAA"/>
    <property type="match status" value="1"/>
</dbReference>
<dbReference type="EMBL" id="CP066308">
    <property type="protein sequence ID" value="QQE73201.1"/>
    <property type="molecule type" value="Genomic_DNA"/>
</dbReference>
<dbReference type="EMBL" id="CP066308">
    <property type="protein sequence ID" value="QQE75057.1"/>
    <property type="molecule type" value="Genomic_DNA"/>
</dbReference>
<keyword evidence="2" id="KW-0547">Nucleotide-binding</keyword>
<organism evidence="6 9">
    <name type="scientific">Brevibacillus composti</name>
    <dbReference type="NCBI Taxonomy" id="2796470"/>
    <lineage>
        <taxon>Bacteria</taxon>
        <taxon>Bacillati</taxon>
        <taxon>Bacillota</taxon>
        <taxon>Bacilli</taxon>
        <taxon>Bacillales</taxon>
        <taxon>Paenibacillaceae</taxon>
        <taxon>Brevibacillus</taxon>
    </lineage>
</organism>
<feature type="domain" description="AAA+ ATPase" evidence="4">
    <location>
        <begin position="90"/>
        <end position="222"/>
    </location>
</feature>
<dbReference type="GO" id="GO:0006260">
    <property type="term" value="P:DNA replication"/>
    <property type="evidence" value="ECO:0007669"/>
    <property type="project" value="TreeGrafter"/>
</dbReference>
<dbReference type="GO" id="GO:0005524">
    <property type="term" value="F:ATP binding"/>
    <property type="evidence" value="ECO:0007669"/>
    <property type="project" value="UniProtKB-KW"/>
</dbReference>
<dbReference type="EMBL" id="CP073708">
    <property type="protein sequence ID" value="QUO40282.1"/>
    <property type="molecule type" value="Genomic_DNA"/>
</dbReference>
<evidence type="ECO:0000256" key="2">
    <source>
        <dbReference type="ARBA" id="ARBA00022741"/>
    </source>
</evidence>
<dbReference type="PIRSF" id="PIRSF003073">
    <property type="entry name" value="DNAC_TnpB_IstB"/>
    <property type="match status" value="1"/>
</dbReference>
<evidence type="ECO:0000313" key="7">
    <source>
        <dbReference type="EMBL" id="QUO40282.1"/>
    </source>
</evidence>
<accession>A0A7T5EM36</accession>
<evidence type="ECO:0000259" key="4">
    <source>
        <dbReference type="SMART" id="SM00382"/>
    </source>
</evidence>
<sequence>MRSLIEEHAKRLKLSWIRENYHAVEAETHEEFLLCLFEREIQQREERKLNLLLSQSCLPDISGKQLEWHGIHMNGNITKEEILQGRFIERKENLILYGGVGVGKTLMAALAGWNCIQKSQKRVRFYTVAQLVNSLLEVNEKGTLGRLFKQIESLDLLILDELGYVPLHKQGAELLFQVINLCYEKRSVIITTNLQFGQWNHVFGDPILTEAFIDRLIHYSHLIVFNRDSFRHKDSLMNR</sequence>
<dbReference type="KEGG" id="bcop:JD108_03680"/>
<dbReference type="SUPFAM" id="SSF52540">
    <property type="entry name" value="P-loop containing nucleoside triphosphate hydrolases"/>
    <property type="match status" value="1"/>
</dbReference>
<protein>
    <submittedName>
        <fullName evidence="6">IS21-like element helper ATPase IstB</fullName>
    </submittedName>
</protein>
<dbReference type="PANTHER" id="PTHR30050">
    <property type="entry name" value="CHROMOSOMAL REPLICATION INITIATOR PROTEIN DNAA"/>
    <property type="match status" value="1"/>
</dbReference>
<dbReference type="InterPro" id="IPR003593">
    <property type="entry name" value="AAA+_ATPase"/>
</dbReference>
<evidence type="ECO:0000313" key="9">
    <source>
        <dbReference type="Proteomes" id="UP000595847"/>
    </source>
</evidence>
<dbReference type="InterPro" id="IPR047661">
    <property type="entry name" value="IstB"/>
</dbReference>
<dbReference type="Gene3D" id="3.40.50.300">
    <property type="entry name" value="P-loop containing nucleotide triphosphate hydrolases"/>
    <property type="match status" value="1"/>
</dbReference>
<dbReference type="InterPro" id="IPR027417">
    <property type="entry name" value="P-loop_NTPase"/>
</dbReference>
<dbReference type="PANTHER" id="PTHR30050:SF4">
    <property type="entry name" value="ATP-BINDING PROTEIN RV3427C IN INSERTION SEQUENCE-RELATED"/>
    <property type="match status" value="1"/>
</dbReference>
<evidence type="ECO:0000313" key="6">
    <source>
        <dbReference type="EMBL" id="QQE75057.1"/>
    </source>
</evidence>
<dbReference type="InterPro" id="IPR028350">
    <property type="entry name" value="DNAC/IstB-like"/>
</dbReference>
<evidence type="ECO:0000313" key="8">
    <source>
        <dbReference type="EMBL" id="QUO42143.1"/>
    </source>
</evidence>
<evidence type="ECO:0000313" key="5">
    <source>
        <dbReference type="EMBL" id="QQE73201.1"/>
    </source>
</evidence>
<dbReference type="CDD" id="cd00009">
    <property type="entry name" value="AAA"/>
    <property type="match status" value="1"/>
</dbReference>
<dbReference type="RefSeq" id="WP_007780154.1">
    <property type="nucleotide sequence ID" value="NZ_CP066308.1"/>
</dbReference>
<dbReference type="InterPro" id="IPR002611">
    <property type="entry name" value="IstB_ATP-bd"/>
</dbReference>
<dbReference type="Pfam" id="PF01695">
    <property type="entry name" value="IstB_IS21"/>
    <property type="match status" value="1"/>
</dbReference>
<dbReference type="AlphaFoldDB" id="A0A7T5EM36"/>
<evidence type="ECO:0000256" key="3">
    <source>
        <dbReference type="ARBA" id="ARBA00022840"/>
    </source>
</evidence>
<dbReference type="EMBL" id="CP073708">
    <property type="protein sequence ID" value="QUO42143.1"/>
    <property type="molecule type" value="Genomic_DNA"/>
</dbReference>
<comment type="similarity">
    <text evidence="1">Belongs to the IS21/IS1162 putative ATP-binding protein family.</text>
</comment>
<dbReference type="NCBIfam" id="NF038214">
    <property type="entry name" value="IS21_help_AAA"/>
    <property type="match status" value="1"/>
</dbReference>